<feature type="compositionally biased region" description="Basic and acidic residues" evidence="1">
    <location>
        <begin position="1"/>
        <end position="11"/>
    </location>
</feature>
<name>A0A843WN13_COLES</name>
<feature type="compositionally biased region" description="Basic and acidic residues" evidence="1">
    <location>
        <begin position="19"/>
        <end position="40"/>
    </location>
</feature>
<protein>
    <submittedName>
        <fullName evidence="2">Uncharacterized protein</fullName>
    </submittedName>
</protein>
<comment type="caution">
    <text evidence="2">The sequence shown here is derived from an EMBL/GenBank/DDBJ whole genome shotgun (WGS) entry which is preliminary data.</text>
</comment>
<evidence type="ECO:0000313" key="3">
    <source>
        <dbReference type="Proteomes" id="UP000652761"/>
    </source>
</evidence>
<feature type="compositionally biased region" description="Basic and acidic residues" evidence="1">
    <location>
        <begin position="61"/>
        <end position="73"/>
    </location>
</feature>
<accession>A0A843WN13</accession>
<evidence type="ECO:0000256" key="1">
    <source>
        <dbReference type="SAM" id="MobiDB-lite"/>
    </source>
</evidence>
<dbReference type="AlphaFoldDB" id="A0A843WN13"/>
<proteinExistence type="predicted"/>
<evidence type="ECO:0000313" key="2">
    <source>
        <dbReference type="EMBL" id="MQM11992.1"/>
    </source>
</evidence>
<keyword evidence="3" id="KW-1185">Reference proteome</keyword>
<organism evidence="2 3">
    <name type="scientific">Colocasia esculenta</name>
    <name type="common">Wild taro</name>
    <name type="synonym">Arum esculentum</name>
    <dbReference type="NCBI Taxonomy" id="4460"/>
    <lineage>
        <taxon>Eukaryota</taxon>
        <taxon>Viridiplantae</taxon>
        <taxon>Streptophyta</taxon>
        <taxon>Embryophyta</taxon>
        <taxon>Tracheophyta</taxon>
        <taxon>Spermatophyta</taxon>
        <taxon>Magnoliopsida</taxon>
        <taxon>Liliopsida</taxon>
        <taxon>Araceae</taxon>
        <taxon>Aroideae</taxon>
        <taxon>Colocasieae</taxon>
        <taxon>Colocasia</taxon>
    </lineage>
</organism>
<dbReference type="EMBL" id="NMUH01005164">
    <property type="protein sequence ID" value="MQM11992.1"/>
    <property type="molecule type" value="Genomic_DNA"/>
</dbReference>
<reference evidence="2" key="1">
    <citation type="submission" date="2017-07" db="EMBL/GenBank/DDBJ databases">
        <title>Taro Niue Genome Assembly and Annotation.</title>
        <authorList>
            <person name="Atibalentja N."/>
            <person name="Keating K."/>
            <person name="Fields C.J."/>
        </authorList>
    </citation>
    <scope>NUCLEOTIDE SEQUENCE</scope>
    <source>
        <strain evidence="2">Niue_2</strain>
        <tissue evidence="2">Leaf</tissue>
    </source>
</reference>
<sequence length="138" mass="15275">MRKQLEQRHDPQPGNPRHTPAETKKLTEPRSNHVRPESHDTSTNIPDLQEVGKEQLGVTPRDTKQPSENERLTTDTATSDLHKVEGPQAEPPWTLDTPRGQGTTHSGATMDGTKERVAETAVGCLHKAPRENLQSGNH</sequence>
<feature type="region of interest" description="Disordered" evidence="1">
    <location>
        <begin position="1"/>
        <end position="112"/>
    </location>
</feature>
<gene>
    <name evidence="2" type="ORF">Taro_044905</name>
</gene>
<dbReference type="Proteomes" id="UP000652761">
    <property type="component" value="Unassembled WGS sequence"/>
</dbReference>